<dbReference type="Proteomes" id="UP000694569">
    <property type="component" value="Unplaced"/>
</dbReference>
<organism evidence="1 2">
    <name type="scientific">Leptobrachium leishanense</name>
    <name type="common">Leishan spiny toad</name>
    <dbReference type="NCBI Taxonomy" id="445787"/>
    <lineage>
        <taxon>Eukaryota</taxon>
        <taxon>Metazoa</taxon>
        <taxon>Chordata</taxon>
        <taxon>Craniata</taxon>
        <taxon>Vertebrata</taxon>
        <taxon>Euteleostomi</taxon>
        <taxon>Amphibia</taxon>
        <taxon>Batrachia</taxon>
        <taxon>Anura</taxon>
        <taxon>Pelobatoidea</taxon>
        <taxon>Megophryidae</taxon>
        <taxon>Leptobrachium</taxon>
    </lineage>
</organism>
<accession>A0A8C5QW03</accession>
<keyword evidence="2" id="KW-1185">Reference proteome</keyword>
<evidence type="ECO:0000313" key="1">
    <source>
        <dbReference type="Ensembl" id="ENSLLEP00000044114.1"/>
    </source>
</evidence>
<dbReference type="AlphaFoldDB" id="A0A8C5QW03"/>
<protein>
    <submittedName>
        <fullName evidence="1">Uncharacterized protein</fullName>
    </submittedName>
</protein>
<evidence type="ECO:0000313" key="2">
    <source>
        <dbReference type="Proteomes" id="UP000694569"/>
    </source>
</evidence>
<reference evidence="1" key="1">
    <citation type="submission" date="2025-08" db="UniProtKB">
        <authorList>
            <consortium name="Ensembl"/>
        </authorList>
    </citation>
    <scope>IDENTIFICATION</scope>
</reference>
<dbReference type="OrthoDB" id="6500128at2759"/>
<dbReference type="Ensembl" id="ENSLLET00000045884.1">
    <property type="protein sequence ID" value="ENSLLEP00000044114.1"/>
    <property type="gene ID" value="ENSLLEG00000028036.1"/>
</dbReference>
<proteinExistence type="predicted"/>
<sequence>MKDLDLGVEYVIPSLGYRNVREQSKPDEKNEDFKYPKSQ</sequence>
<name>A0A8C5QW03_9ANUR</name>
<reference evidence="1" key="2">
    <citation type="submission" date="2025-09" db="UniProtKB">
        <authorList>
            <consortium name="Ensembl"/>
        </authorList>
    </citation>
    <scope>IDENTIFICATION</scope>
</reference>